<dbReference type="Proteomes" id="UP000219072">
    <property type="component" value="Unassembled WGS sequence"/>
</dbReference>
<sequence>MGGDGLLSTMRRQLGLGRLLPVRQEEAWAGWLTERAARAALTRAVAEAVPEVRLGELRLGGDGDRPDPPEDAALPAPSGALPPGPLRVRAEFAAYPAVPLTGVAERVRAALAAEATERLGLPVAAVDLEVTELLSEPPEPSGPPHEPPSPPDAPRSGGPCADAVAEAVTAVDGVAGLSAVLDGWLGAVRVEDRQEPPSRLVRLQWEAEGSRPLPALAEEVARTAASAAAGDGGAPGPVLVTLLVTAVD</sequence>
<keyword evidence="3" id="KW-1185">Reference proteome</keyword>
<dbReference type="EMBL" id="OCNE01000001">
    <property type="protein sequence ID" value="SOD58216.1"/>
    <property type="molecule type" value="Genomic_DNA"/>
</dbReference>
<accession>A0A286DHY5</accession>
<evidence type="ECO:0000313" key="2">
    <source>
        <dbReference type="EMBL" id="SOD58216.1"/>
    </source>
</evidence>
<dbReference type="OrthoDB" id="10021377at2"/>
<feature type="compositionally biased region" description="Basic and acidic residues" evidence="1">
    <location>
        <begin position="55"/>
        <end position="68"/>
    </location>
</feature>
<feature type="compositionally biased region" description="Pro residues" evidence="1">
    <location>
        <begin position="137"/>
        <end position="153"/>
    </location>
</feature>
<evidence type="ECO:0000313" key="3">
    <source>
        <dbReference type="Proteomes" id="UP000219072"/>
    </source>
</evidence>
<evidence type="ECO:0000256" key="1">
    <source>
        <dbReference type="SAM" id="MobiDB-lite"/>
    </source>
</evidence>
<organism evidence="2 3">
    <name type="scientific">Streptomyces zhaozhouensis</name>
    <dbReference type="NCBI Taxonomy" id="1300267"/>
    <lineage>
        <taxon>Bacteria</taxon>
        <taxon>Bacillati</taxon>
        <taxon>Actinomycetota</taxon>
        <taxon>Actinomycetes</taxon>
        <taxon>Kitasatosporales</taxon>
        <taxon>Streptomycetaceae</taxon>
        <taxon>Streptomyces</taxon>
    </lineage>
</organism>
<gene>
    <name evidence="2" type="ORF">SAMN06297387_10139</name>
</gene>
<feature type="region of interest" description="Disordered" evidence="1">
    <location>
        <begin position="55"/>
        <end position="82"/>
    </location>
</feature>
<protein>
    <recommendedName>
        <fullName evidence="4">Nucleopolyhedrovirus P10 family protein</fullName>
    </recommendedName>
</protein>
<evidence type="ECO:0008006" key="4">
    <source>
        <dbReference type="Google" id="ProtNLM"/>
    </source>
</evidence>
<dbReference type="AlphaFoldDB" id="A0A286DHY5"/>
<feature type="region of interest" description="Disordered" evidence="1">
    <location>
        <begin position="134"/>
        <end position="160"/>
    </location>
</feature>
<dbReference type="RefSeq" id="WP_097228835.1">
    <property type="nucleotide sequence ID" value="NZ_OCNE01000001.1"/>
</dbReference>
<proteinExistence type="predicted"/>
<name>A0A286DHY5_9ACTN</name>
<reference evidence="2 3" key="1">
    <citation type="submission" date="2017-09" db="EMBL/GenBank/DDBJ databases">
        <authorList>
            <person name="Ehlers B."/>
            <person name="Leendertz F.H."/>
        </authorList>
    </citation>
    <scope>NUCLEOTIDE SEQUENCE [LARGE SCALE GENOMIC DNA]</scope>
    <source>
        <strain evidence="2 3">CGMCC 4.7095</strain>
    </source>
</reference>